<name>A0A6J6SPU7_9ZZZZ</name>
<accession>A0A6J6SPU7</accession>
<dbReference type="AlphaFoldDB" id="A0A6J6SPU7"/>
<gene>
    <name evidence="1" type="ORF">UFOPK2786_00524</name>
</gene>
<protein>
    <submittedName>
        <fullName evidence="1">Unannotated protein</fullName>
    </submittedName>
</protein>
<reference evidence="1" key="1">
    <citation type="submission" date="2020-05" db="EMBL/GenBank/DDBJ databases">
        <authorList>
            <person name="Chiriac C."/>
            <person name="Salcher M."/>
            <person name="Ghai R."/>
            <person name="Kavagutti S V."/>
        </authorList>
    </citation>
    <scope>NUCLEOTIDE SEQUENCE</scope>
</reference>
<proteinExistence type="predicted"/>
<sequence length="201" mass="21274">MPATLRPDEVRGLLEELATRFDHAGIVAGIRVVGGAALSILDQDRRSTADVDAVIVPTGAAADIVAELAKERGLPDNWLNDAALAYIPPVGPEDWVEVFHRGGVSVSIGSVQMLLAMKLLANRGVGNNDDIGFLLGACGVKSLDDARASNEGYDAQDVLSPSATARVQHWLEQRADHQPSLQVHLEATCAAYGDGWLRCGA</sequence>
<dbReference type="EMBL" id="CAEZYW010000058">
    <property type="protein sequence ID" value="CAB4736567.1"/>
    <property type="molecule type" value="Genomic_DNA"/>
</dbReference>
<organism evidence="1">
    <name type="scientific">freshwater metagenome</name>
    <dbReference type="NCBI Taxonomy" id="449393"/>
    <lineage>
        <taxon>unclassified sequences</taxon>
        <taxon>metagenomes</taxon>
        <taxon>ecological metagenomes</taxon>
    </lineage>
</organism>
<evidence type="ECO:0000313" key="1">
    <source>
        <dbReference type="EMBL" id="CAB4736567.1"/>
    </source>
</evidence>